<evidence type="ECO:0000313" key="3">
    <source>
        <dbReference type="Proteomes" id="UP000187486"/>
    </source>
</evidence>
<dbReference type="OrthoDB" id="9796766at2"/>
<protein>
    <submittedName>
        <fullName evidence="2">Chemotaxis protein CheX</fullName>
    </submittedName>
</protein>
<dbReference type="EMBL" id="MQUQ01000025">
    <property type="protein sequence ID" value="OLZ44536.1"/>
    <property type="molecule type" value="Genomic_DNA"/>
</dbReference>
<reference evidence="2 3" key="1">
    <citation type="submission" date="2016-01" db="EMBL/GenBank/DDBJ databases">
        <title>Amycolatopsis coloradensis genome sequencing and assembly.</title>
        <authorList>
            <person name="Mayilraj S."/>
        </authorList>
    </citation>
    <scope>NUCLEOTIDE SEQUENCE [LARGE SCALE GENOMIC DNA]</scope>
    <source>
        <strain evidence="2 3">DSM 44225</strain>
    </source>
</reference>
<dbReference type="Gene3D" id="2.60.120.620">
    <property type="entry name" value="q2cbj1_9rhob like domain"/>
    <property type="match status" value="1"/>
</dbReference>
<dbReference type="GO" id="GO:0016706">
    <property type="term" value="F:2-oxoglutarate-dependent dioxygenase activity"/>
    <property type="evidence" value="ECO:0007669"/>
    <property type="project" value="UniProtKB-ARBA"/>
</dbReference>
<dbReference type="Gene3D" id="1.10.1200.10">
    <property type="entry name" value="ACP-like"/>
    <property type="match status" value="1"/>
</dbReference>
<dbReference type="SUPFAM" id="SSF51197">
    <property type="entry name" value="Clavaminate synthase-like"/>
    <property type="match status" value="1"/>
</dbReference>
<dbReference type="InterPro" id="IPR008775">
    <property type="entry name" value="Phytyl_CoA_dOase-like"/>
</dbReference>
<dbReference type="Pfam" id="PF05721">
    <property type="entry name" value="PhyH"/>
    <property type="match status" value="1"/>
</dbReference>
<dbReference type="AlphaFoldDB" id="A0A1R0KG50"/>
<name>A0A1R0KG50_9PSEU</name>
<proteinExistence type="predicted"/>
<sequence length="405" mass="45020">MIQDNKTSHLSKEELAQFHRDGYIGPFDLYEPEEMAAHLEALRPKLLNTKKAIYGDGRTVSGSTNLANYDRHLDIDFLAEHITRPEIVDRVSSILGPDTLCWRSEFFPKYPGDEGTDWHQADNFSNVAGSKHPQIVWPEDAEFGGTITVWTAFTEASVDMGCLQFIPGSHKSMNYDESKSMDYNPDLINKVDKDGVRRGFFGYDYRQLQKDPNWAPDEANAVSQVMRQGQFIIFWSTLMHASHPHLGLTDNMRLGFAGRYLPTSVHVYPHSDSLAEFGGSASLEKFGNVLVSGQDTYGHNRFVDSTVNGYRFPTREGSPGGFGLSDVQAWLLGTCRELGLPAQDVSANFFEMGGTSLTAVKLIAKAEQSFGEDALLPEDLYSRSTLREIAASIERNSGDPVSPDA</sequence>
<dbReference type="NCBIfam" id="TIGR01762">
    <property type="entry name" value="chlorin-enz"/>
    <property type="match status" value="1"/>
</dbReference>
<evidence type="ECO:0000259" key="1">
    <source>
        <dbReference type="PROSITE" id="PS50075"/>
    </source>
</evidence>
<gene>
    <name evidence="2" type="ORF">BS329_36280</name>
</gene>
<comment type="caution">
    <text evidence="2">The sequence shown here is derived from an EMBL/GenBank/DDBJ whole genome shotgun (WGS) entry which is preliminary data.</text>
</comment>
<dbReference type="PANTHER" id="PTHR20883">
    <property type="entry name" value="PHYTANOYL-COA DIOXYGENASE DOMAIN CONTAINING 1"/>
    <property type="match status" value="1"/>
</dbReference>
<dbReference type="InterPro" id="IPR009081">
    <property type="entry name" value="PP-bd_ACP"/>
</dbReference>
<dbReference type="Proteomes" id="UP000187486">
    <property type="component" value="Unassembled WGS sequence"/>
</dbReference>
<dbReference type="PROSITE" id="PS50075">
    <property type="entry name" value="CARRIER"/>
    <property type="match status" value="1"/>
</dbReference>
<evidence type="ECO:0000313" key="2">
    <source>
        <dbReference type="EMBL" id="OLZ44536.1"/>
    </source>
</evidence>
<dbReference type="InterPro" id="IPR010092">
    <property type="entry name" value="Chlorin_enz"/>
</dbReference>
<dbReference type="SUPFAM" id="SSF47336">
    <property type="entry name" value="ACP-like"/>
    <property type="match status" value="1"/>
</dbReference>
<organism evidence="2 3">
    <name type="scientific">Amycolatopsis coloradensis</name>
    <dbReference type="NCBI Taxonomy" id="76021"/>
    <lineage>
        <taxon>Bacteria</taxon>
        <taxon>Bacillati</taxon>
        <taxon>Actinomycetota</taxon>
        <taxon>Actinomycetes</taxon>
        <taxon>Pseudonocardiales</taxon>
        <taxon>Pseudonocardiaceae</taxon>
        <taxon>Amycolatopsis</taxon>
    </lineage>
</organism>
<dbReference type="RefSeq" id="WP_076167421.1">
    <property type="nucleotide sequence ID" value="NZ_JBEZVB010000031.1"/>
</dbReference>
<dbReference type="STRING" id="76021.BS329_36280"/>
<accession>A0A1R0KG50</accession>
<dbReference type="PANTHER" id="PTHR20883:SF48">
    <property type="entry name" value="ECTOINE DIOXYGENASE"/>
    <property type="match status" value="1"/>
</dbReference>
<dbReference type="InterPro" id="IPR036736">
    <property type="entry name" value="ACP-like_sf"/>
</dbReference>
<feature type="domain" description="Carrier" evidence="1">
    <location>
        <begin position="321"/>
        <end position="397"/>
    </location>
</feature>
<dbReference type="GO" id="GO:0005506">
    <property type="term" value="F:iron ion binding"/>
    <property type="evidence" value="ECO:0007669"/>
    <property type="project" value="UniProtKB-ARBA"/>
</dbReference>
<dbReference type="Pfam" id="PF00550">
    <property type="entry name" value="PP-binding"/>
    <property type="match status" value="1"/>
</dbReference>
<keyword evidence="3" id="KW-1185">Reference proteome</keyword>